<sequence>MNEIMIQLDKLGAESADALARFMDDEEMYTKYIREFPDEPTMTRLTAAVENADYEEAEKAVHALKGIVNNLGFLPLADAAIDMLEELRDDNIEDALDAYKDVVEEYQKFTDVIREWRSAL</sequence>
<reference evidence="3 4" key="1">
    <citation type="submission" date="2016-11" db="EMBL/GenBank/DDBJ databases">
        <authorList>
            <person name="Jaros S."/>
            <person name="Januszkiewicz K."/>
            <person name="Wedrychowicz H."/>
        </authorList>
    </citation>
    <scope>NUCLEOTIDE SEQUENCE [LARGE SCALE GENOMIC DNA]</scope>
    <source>
        <strain evidence="3 4">DSM 15480</strain>
    </source>
</reference>
<gene>
    <name evidence="3" type="ORF">SAMN02745243_01742</name>
</gene>
<evidence type="ECO:0000313" key="4">
    <source>
        <dbReference type="Proteomes" id="UP000184301"/>
    </source>
</evidence>
<evidence type="ECO:0000256" key="1">
    <source>
        <dbReference type="PROSITE-ProRule" id="PRU00110"/>
    </source>
</evidence>
<name>A0A1M6N940_9FIRM</name>
<dbReference type="SUPFAM" id="SSF47226">
    <property type="entry name" value="Histidine-containing phosphotransfer domain, HPT domain"/>
    <property type="match status" value="1"/>
</dbReference>
<dbReference type="OrthoDB" id="1669200at2"/>
<dbReference type="Pfam" id="PF01627">
    <property type="entry name" value="Hpt"/>
    <property type="match status" value="1"/>
</dbReference>
<dbReference type="InterPro" id="IPR008207">
    <property type="entry name" value="Sig_transdc_His_kin_Hpt_dom"/>
</dbReference>
<dbReference type="Gene3D" id="1.20.120.160">
    <property type="entry name" value="HPT domain"/>
    <property type="match status" value="1"/>
</dbReference>
<accession>A0A1M6N940</accession>
<protein>
    <submittedName>
        <fullName evidence="3">Hpt domain-containing protein</fullName>
    </submittedName>
</protein>
<feature type="modified residue" description="Phosphohistidine" evidence="1">
    <location>
        <position position="62"/>
    </location>
</feature>
<dbReference type="STRING" id="1121950.SAMN02745243_01742"/>
<dbReference type="RefSeq" id="WP_073108628.1">
    <property type="nucleotide sequence ID" value="NZ_FQZY01000022.1"/>
</dbReference>
<dbReference type="InterPro" id="IPR036641">
    <property type="entry name" value="HPT_dom_sf"/>
</dbReference>
<dbReference type="GO" id="GO:0000160">
    <property type="term" value="P:phosphorelay signal transduction system"/>
    <property type="evidence" value="ECO:0007669"/>
    <property type="project" value="InterPro"/>
</dbReference>
<organism evidence="3 4">
    <name type="scientific">Hespellia stercorisuis DSM 15480</name>
    <dbReference type="NCBI Taxonomy" id="1121950"/>
    <lineage>
        <taxon>Bacteria</taxon>
        <taxon>Bacillati</taxon>
        <taxon>Bacillota</taxon>
        <taxon>Clostridia</taxon>
        <taxon>Lachnospirales</taxon>
        <taxon>Lachnospiraceae</taxon>
        <taxon>Hespellia</taxon>
    </lineage>
</organism>
<dbReference type="Proteomes" id="UP000184301">
    <property type="component" value="Unassembled WGS sequence"/>
</dbReference>
<keyword evidence="1" id="KW-0597">Phosphoprotein</keyword>
<keyword evidence="4" id="KW-1185">Reference proteome</keyword>
<feature type="domain" description="HPt" evidence="2">
    <location>
        <begin position="21"/>
        <end position="120"/>
    </location>
</feature>
<evidence type="ECO:0000313" key="3">
    <source>
        <dbReference type="EMBL" id="SHJ92238.1"/>
    </source>
</evidence>
<dbReference type="EMBL" id="FQZY01000022">
    <property type="protein sequence ID" value="SHJ92238.1"/>
    <property type="molecule type" value="Genomic_DNA"/>
</dbReference>
<evidence type="ECO:0000259" key="2">
    <source>
        <dbReference type="PROSITE" id="PS50894"/>
    </source>
</evidence>
<dbReference type="PROSITE" id="PS50894">
    <property type="entry name" value="HPT"/>
    <property type="match status" value="1"/>
</dbReference>
<proteinExistence type="predicted"/>
<dbReference type="AlphaFoldDB" id="A0A1M6N940"/>